<reference evidence="6 7" key="1">
    <citation type="submission" date="2019-09" db="EMBL/GenBank/DDBJ databases">
        <title>Bifidobacterium canis sp. nov., isolated from the digestive tract of German Shepherd dog puppy.</title>
        <authorList>
            <person name="Bunesova V."/>
        </authorList>
    </citation>
    <scope>NUCLEOTIDE SEQUENCE [LARGE SCALE GENOMIC DNA]</scope>
    <source>
        <strain evidence="6 7">GSD1FS</strain>
    </source>
</reference>
<dbReference type="InterPro" id="IPR027417">
    <property type="entry name" value="P-loop_NTPase"/>
</dbReference>
<proteinExistence type="predicted"/>
<keyword evidence="4" id="KW-1133">Transmembrane helix</keyword>
<accession>A0A7K1J2W9</accession>
<name>A0A7K1J2W9_9BIFI</name>
<dbReference type="NCBIfam" id="TIGR00231">
    <property type="entry name" value="small_GTP"/>
    <property type="match status" value="1"/>
</dbReference>
<protein>
    <submittedName>
        <fullName evidence="6">Iron transporter FeoB</fullName>
    </submittedName>
</protein>
<dbReference type="GO" id="GO:0015093">
    <property type="term" value="F:ferrous iron transmembrane transporter activity"/>
    <property type="evidence" value="ECO:0007669"/>
    <property type="project" value="TreeGrafter"/>
</dbReference>
<dbReference type="CDD" id="cd01879">
    <property type="entry name" value="FeoB"/>
    <property type="match status" value="1"/>
</dbReference>
<dbReference type="PANTHER" id="PTHR43185">
    <property type="entry name" value="FERROUS IRON TRANSPORT PROTEIN B"/>
    <property type="match status" value="1"/>
</dbReference>
<evidence type="ECO:0000256" key="1">
    <source>
        <dbReference type="ARBA" id="ARBA00022741"/>
    </source>
</evidence>
<dbReference type="Pfam" id="PF02421">
    <property type="entry name" value="FeoB_N"/>
    <property type="match status" value="1"/>
</dbReference>
<dbReference type="PANTHER" id="PTHR43185:SF2">
    <property type="entry name" value="FERROUS IRON TRANSPORT PROTEIN B"/>
    <property type="match status" value="1"/>
</dbReference>
<evidence type="ECO:0000313" key="7">
    <source>
        <dbReference type="Proteomes" id="UP000487882"/>
    </source>
</evidence>
<dbReference type="SUPFAM" id="SSF52540">
    <property type="entry name" value="P-loop containing nucleoside triphosphate hydrolases"/>
    <property type="match status" value="1"/>
</dbReference>
<dbReference type="InterPro" id="IPR005225">
    <property type="entry name" value="Small_GTP-bd"/>
</dbReference>
<keyword evidence="4" id="KW-0812">Transmembrane</keyword>
<dbReference type="GO" id="GO:0005525">
    <property type="term" value="F:GTP binding"/>
    <property type="evidence" value="ECO:0007669"/>
    <property type="project" value="UniProtKB-KW"/>
</dbReference>
<dbReference type="GO" id="GO:0005886">
    <property type="term" value="C:plasma membrane"/>
    <property type="evidence" value="ECO:0007669"/>
    <property type="project" value="TreeGrafter"/>
</dbReference>
<dbReference type="AlphaFoldDB" id="A0A7K1J2W9"/>
<dbReference type="EMBL" id="WNLP01000001">
    <property type="protein sequence ID" value="MUH58977.1"/>
    <property type="molecule type" value="Genomic_DNA"/>
</dbReference>
<dbReference type="PROSITE" id="PS51711">
    <property type="entry name" value="G_FEOB"/>
    <property type="match status" value="1"/>
</dbReference>
<dbReference type="InterPro" id="IPR050860">
    <property type="entry name" value="FeoB_GTPase"/>
</dbReference>
<organism evidence="6 7">
    <name type="scientific">Bifidobacterium canis</name>
    <dbReference type="NCBI Taxonomy" id="2610880"/>
    <lineage>
        <taxon>Bacteria</taxon>
        <taxon>Bacillati</taxon>
        <taxon>Actinomycetota</taxon>
        <taxon>Actinomycetes</taxon>
        <taxon>Bifidobacteriales</taxon>
        <taxon>Bifidobacteriaceae</taxon>
        <taxon>Bifidobacterium</taxon>
    </lineage>
</organism>
<dbReference type="PRINTS" id="PR00326">
    <property type="entry name" value="GTP1OBG"/>
</dbReference>
<gene>
    <name evidence="6" type="ORF">GSD1FS_0277</name>
</gene>
<evidence type="ECO:0000256" key="2">
    <source>
        <dbReference type="ARBA" id="ARBA00023134"/>
    </source>
</evidence>
<feature type="domain" description="FeoB-type G" evidence="5">
    <location>
        <begin position="58"/>
        <end position="225"/>
    </location>
</feature>
<dbReference type="InterPro" id="IPR030389">
    <property type="entry name" value="G_FEOB_dom"/>
</dbReference>
<keyword evidence="4" id="KW-0472">Membrane</keyword>
<dbReference type="Gene3D" id="3.40.50.300">
    <property type="entry name" value="P-loop containing nucleotide triphosphate hydrolases"/>
    <property type="match status" value="1"/>
</dbReference>
<evidence type="ECO:0000259" key="5">
    <source>
        <dbReference type="PROSITE" id="PS51711"/>
    </source>
</evidence>
<keyword evidence="7" id="KW-1185">Reference proteome</keyword>
<dbReference type="Proteomes" id="UP000487882">
    <property type="component" value="Unassembled WGS sequence"/>
</dbReference>
<feature type="region of interest" description="Disordered" evidence="3">
    <location>
        <begin position="29"/>
        <end position="51"/>
    </location>
</feature>
<evidence type="ECO:0000256" key="3">
    <source>
        <dbReference type="SAM" id="MobiDB-lite"/>
    </source>
</evidence>
<feature type="transmembrane region" description="Helical" evidence="4">
    <location>
        <begin position="281"/>
        <end position="300"/>
    </location>
</feature>
<comment type="caution">
    <text evidence="6">The sequence shown here is derived from an EMBL/GenBank/DDBJ whole genome shotgun (WGS) entry which is preliminary data.</text>
</comment>
<evidence type="ECO:0000256" key="4">
    <source>
        <dbReference type="SAM" id="Phobius"/>
    </source>
</evidence>
<dbReference type="InterPro" id="IPR006073">
    <property type="entry name" value="GTP-bd"/>
</dbReference>
<sequence>MSDDPHSNPNNYSDHSNHARGFAALLPHKHDKHSDHAPMPSKPCCDTGGHRVDSDGSHKRVVFIGNPNVGKSSLFNAILGTKARVMNAPGTTVLLEEGEYDHDGSSWDLIDTPGTYSLLPLSPDEQVAADAVMGLDGEREPDLIVTVLDATNISRALYFLAMVLELGKPTVVALTMNDLAAKQGAGLDVNKLSQALGGVPIVAVNGRTGEGRARLMAEVAAHFDGTPMPKGLHPIDPHDVDVKQWVEAGADARFDWAARVLAQINMQERDRVTMSDRIDRVLLNPVLGILVFLAIMFVVFQATTSSLDRLRIGSTAR</sequence>
<keyword evidence="1" id="KW-0547">Nucleotide-binding</keyword>
<evidence type="ECO:0000313" key="6">
    <source>
        <dbReference type="EMBL" id="MUH58977.1"/>
    </source>
</evidence>
<keyword evidence="2" id="KW-0342">GTP-binding</keyword>